<dbReference type="EMBL" id="BPLR01003744">
    <property type="protein sequence ID" value="GIX88219.1"/>
    <property type="molecule type" value="Genomic_DNA"/>
</dbReference>
<keyword evidence="2" id="KW-1185">Reference proteome</keyword>
<sequence length="107" mass="11978">MFFVQIYHLIGSLLSTNGSKFLQVNFIADYAEKANAREQHISNLGFGVIDGLQRILPGVNPYIKTALEFVAEGQYNAALTNKVALLLVDQERDDIALRMHDDRLQGI</sequence>
<reference evidence="1 2" key="1">
    <citation type="submission" date="2021-06" db="EMBL/GenBank/DDBJ databases">
        <title>Caerostris extrusa draft genome.</title>
        <authorList>
            <person name="Kono N."/>
            <person name="Arakawa K."/>
        </authorList>
    </citation>
    <scope>NUCLEOTIDE SEQUENCE [LARGE SCALE GENOMIC DNA]</scope>
</reference>
<evidence type="ECO:0000313" key="2">
    <source>
        <dbReference type="Proteomes" id="UP001054945"/>
    </source>
</evidence>
<evidence type="ECO:0000313" key="1">
    <source>
        <dbReference type="EMBL" id="GIX88219.1"/>
    </source>
</evidence>
<dbReference type="Proteomes" id="UP001054945">
    <property type="component" value="Unassembled WGS sequence"/>
</dbReference>
<comment type="caution">
    <text evidence="1">The sequence shown here is derived from an EMBL/GenBank/DDBJ whole genome shotgun (WGS) entry which is preliminary data.</text>
</comment>
<gene>
    <name evidence="1" type="ORF">CEXT_38151</name>
</gene>
<protein>
    <submittedName>
        <fullName evidence="1">Uncharacterized protein</fullName>
    </submittedName>
</protein>
<accession>A0AAV4NUW3</accession>
<dbReference type="AlphaFoldDB" id="A0AAV4NUW3"/>
<name>A0AAV4NUW3_CAEEX</name>
<organism evidence="1 2">
    <name type="scientific">Caerostris extrusa</name>
    <name type="common">Bark spider</name>
    <name type="synonym">Caerostris bankana</name>
    <dbReference type="NCBI Taxonomy" id="172846"/>
    <lineage>
        <taxon>Eukaryota</taxon>
        <taxon>Metazoa</taxon>
        <taxon>Ecdysozoa</taxon>
        <taxon>Arthropoda</taxon>
        <taxon>Chelicerata</taxon>
        <taxon>Arachnida</taxon>
        <taxon>Araneae</taxon>
        <taxon>Araneomorphae</taxon>
        <taxon>Entelegynae</taxon>
        <taxon>Araneoidea</taxon>
        <taxon>Araneidae</taxon>
        <taxon>Caerostris</taxon>
    </lineage>
</organism>
<proteinExistence type="predicted"/>